<accession>W2RZT5</accession>
<proteinExistence type="predicted"/>
<dbReference type="AlphaFoldDB" id="W2RZT5"/>
<feature type="region of interest" description="Disordered" evidence="1">
    <location>
        <begin position="71"/>
        <end position="119"/>
    </location>
</feature>
<feature type="region of interest" description="Disordered" evidence="1">
    <location>
        <begin position="135"/>
        <end position="157"/>
    </location>
</feature>
<dbReference type="OrthoDB" id="43654at2759"/>
<dbReference type="InterPro" id="IPR053183">
    <property type="entry name" value="ASL1"/>
</dbReference>
<dbReference type="InterPro" id="IPR024655">
    <property type="entry name" value="Asl1_glyco_hydro_catalytic"/>
</dbReference>
<keyword evidence="5" id="KW-1185">Reference proteome</keyword>
<dbReference type="InterPro" id="IPR017853">
    <property type="entry name" value="GH"/>
</dbReference>
<dbReference type="SUPFAM" id="SSF51445">
    <property type="entry name" value="(Trans)glycosidases"/>
    <property type="match status" value="1"/>
</dbReference>
<dbReference type="Pfam" id="PF11790">
    <property type="entry name" value="Glyco_hydro_cc"/>
    <property type="match status" value="1"/>
</dbReference>
<dbReference type="GO" id="GO:0009277">
    <property type="term" value="C:fungal-type cell wall"/>
    <property type="evidence" value="ECO:0007669"/>
    <property type="project" value="TreeGrafter"/>
</dbReference>
<reference evidence="4 5" key="1">
    <citation type="submission" date="2013-03" db="EMBL/GenBank/DDBJ databases">
        <title>The Genome Sequence of Phialophora europaea CBS 101466.</title>
        <authorList>
            <consortium name="The Broad Institute Genomics Platform"/>
            <person name="Cuomo C."/>
            <person name="de Hoog S."/>
            <person name="Gorbushina A."/>
            <person name="Walker B."/>
            <person name="Young S.K."/>
            <person name="Zeng Q."/>
            <person name="Gargeya S."/>
            <person name="Fitzgerald M."/>
            <person name="Haas B."/>
            <person name="Abouelleil A."/>
            <person name="Allen A.W."/>
            <person name="Alvarado L."/>
            <person name="Arachchi H.M."/>
            <person name="Berlin A.M."/>
            <person name="Chapman S.B."/>
            <person name="Gainer-Dewar J."/>
            <person name="Goldberg J."/>
            <person name="Griggs A."/>
            <person name="Gujja S."/>
            <person name="Hansen M."/>
            <person name="Howarth C."/>
            <person name="Imamovic A."/>
            <person name="Ireland A."/>
            <person name="Larimer J."/>
            <person name="McCowan C."/>
            <person name="Murphy C."/>
            <person name="Pearson M."/>
            <person name="Poon T.W."/>
            <person name="Priest M."/>
            <person name="Roberts A."/>
            <person name="Saif S."/>
            <person name="Shea T."/>
            <person name="Sisk P."/>
            <person name="Sykes S."/>
            <person name="Wortman J."/>
            <person name="Nusbaum C."/>
            <person name="Birren B."/>
        </authorList>
    </citation>
    <scope>NUCLEOTIDE SEQUENCE [LARGE SCALE GENOMIC DNA]</scope>
    <source>
        <strain evidence="4 5">CBS 101466</strain>
    </source>
</reference>
<organism evidence="4 5">
    <name type="scientific">Cyphellophora europaea (strain CBS 101466)</name>
    <name type="common">Phialophora europaea</name>
    <dbReference type="NCBI Taxonomy" id="1220924"/>
    <lineage>
        <taxon>Eukaryota</taxon>
        <taxon>Fungi</taxon>
        <taxon>Dikarya</taxon>
        <taxon>Ascomycota</taxon>
        <taxon>Pezizomycotina</taxon>
        <taxon>Eurotiomycetes</taxon>
        <taxon>Chaetothyriomycetidae</taxon>
        <taxon>Chaetothyriales</taxon>
        <taxon>Cyphellophoraceae</taxon>
        <taxon>Cyphellophora</taxon>
    </lineage>
</organism>
<dbReference type="Pfam" id="PF25485">
    <property type="entry name" value="DUF7908"/>
    <property type="match status" value="1"/>
</dbReference>
<feature type="region of interest" description="Disordered" evidence="1">
    <location>
        <begin position="350"/>
        <end position="431"/>
    </location>
</feature>
<dbReference type="eggNOG" id="ENOG502RXK9">
    <property type="taxonomic scope" value="Eukaryota"/>
</dbReference>
<dbReference type="STRING" id="1220924.W2RZT5"/>
<dbReference type="GO" id="GO:0071966">
    <property type="term" value="P:fungal-type cell wall polysaccharide metabolic process"/>
    <property type="evidence" value="ECO:0007669"/>
    <property type="project" value="TreeGrafter"/>
</dbReference>
<feature type="domain" description="Asl1-like glycosyl hydrolase catalytic" evidence="2">
    <location>
        <begin position="546"/>
        <end position="787"/>
    </location>
</feature>
<evidence type="ECO:0000313" key="5">
    <source>
        <dbReference type="Proteomes" id="UP000030752"/>
    </source>
</evidence>
<dbReference type="Gene3D" id="3.20.20.80">
    <property type="entry name" value="Glycosidases"/>
    <property type="match status" value="1"/>
</dbReference>
<evidence type="ECO:0000259" key="3">
    <source>
        <dbReference type="Pfam" id="PF25485"/>
    </source>
</evidence>
<name>W2RZT5_CYPE1</name>
<feature type="compositionally biased region" description="Low complexity" evidence="1">
    <location>
        <begin position="74"/>
        <end position="119"/>
    </location>
</feature>
<protein>
    <submittedName>
        <fullName evidence="4">Uncharacterized protein</fullName>
    </submittedName>
</protein>
<dbReference type="VEuPathDB" id="FungiDB:HMPREF1541_03866"/>
<dbReference type="HOGENOM" id="CLU_016498_0_0_1"/>
<feature type="region of interest" description="Disordered" evidence="1">
    <location>
        <begin position="476"/>
        <end position="495"/>
    </location>
</feature>
<dbReference type="InParanoid" id="W2RZT5"/>
<sequence>MTLPSTEVYSTTTVTVYSSNSSSVSDATSSEVGANPTSGSTSSADSALSSGIALSSTLSTTINDGTALAPSVFTSGNGPPSGAPTGSSSSLSSRDVLPSESSRSSESSTLLSGTPSTRSASISIDIPSVASSFASTTDNLQPSVSSPSPATSAGEGPSPDIQIGELLYIAVNTVTGKAKRALLYIAFDRTGISFLVDNKSSAAVFTVDEAGNLLSDGKYISTTTDEGTSALQKFTSPPVSPYFWFLDGSNLYFGAATFCVTSAEQFFVVYDDTPAEGCAAVNIAAEPGPAQSTSISIVQSTTPSVSPSVTSSGIASSIAASNTPSGVVIPSTESRASAVESTVASATSLSSRSSTSSISRSPSAAGSNPSGAISSSSLTNSISRSLSTPGSMPVDEISTSSSTRSISRSPTSSRSNLVSATPSSSSASFGSNIVGSTANPIYSLSSSTSTNAQTPSSSSQSSSVASSSTSPYIRPSLFSSDSSTTSAPTLRSAHTTTASTTISLGSLSLSASTTSRITTSTTSTPITCSARPLPTQSLYPAVPKRGLAYGNVSSLQFYSPPSQISWAYNYYSLPNNSATNNTGPFPSSQSPNMTFYPLLFNDNPSLTSIWEANVNFAVTHYGADAIFSFNEPDLCVQGSACMTVERALVAYERFIQPFAACGVKLAAPSVTNAGSGFIWLSQFLGNATQRNLTVDIINIHWYASPYNQQYFQDYMVNASRIGGDRPIWITEYGMDKIYPEPAVLQFVRNTTYWVDQQPWIQKTAWFGNYNNNLLNADGSGLSQRGRVWKEYVGSNYVYGFSKKRQVQDNKGVDRLVVEELSQPEDLATPENLASLKNLEMEDTFGRAWLDLLRGEEVGSEKQ</sequence>
<dbReference type="PANTHER" id="PTHR34154:SF10">
    <property type="entry name" value="ASL1-LIKE GLYCOSYL HYDROLASE CATALYTIC DOMAIN-CONTAINING PROTEIN"/>
    <property type="match status" value="1"/>
</dbReference>
<feature type="compositionally biased region" description="Low complexity" evidence="1">
    <location>
        <begin position="397"/>
        <end position="431"/>
    </location>
</feature>
<evidence type="ECO:0000256" key="1">
    <source>
        <dbReference type="SAM" id="MobiDB-lite"/>
    </source>
</evidence>
<evidence type="ECO:0000313" key="4">
    <source>
        <dbReference type="EMBL" id="ETN41927.1"/>
    </source>
</evidence>
<dbReference type="RefSeq" id="XP_008716436.1">
    <property type="nucleotide sequence ID" value="XM_008718214.1"/>
</dbReference>
<dbReference type="Proteomes" id="UP000030752">
    <property type="component" value="Unassembled WGS sequence"/>
</dbReference>
<dbReference type="EMBL" id="KB822719">
    <property type="protein sequence ID" value="ETN41927.1"/>
    <property type="molecule type" value="Genomic_DNA"/>
</dbReference>
<evidence type="ECO:0000259" key="2">
    <source>
        <dbReference type="Pfam" id="PF11790"/>
    </source>
</evidence>
<dbReference type="GeneID" id="19971205"/>
<gene>
    <name evidence="4" type="ORF">HMPREF1541_03866</name>
</gene>
<feature type="compositionally biased region" description="Low complexity" evidence="1">
    <location>
        <begin position="350"/>
        <end position="388"/>
    </location>
</feature>
<feature type="region of interest" description="Disordered" evidence="1">
    <location>
        <begin position="445"/>
        <end position="468"/>
    </location>
</feature>
<dbReference type="PANTHER" id="PTHR34154">
    <property type="entry name" value="ALKALI-SENSITIVE LINKAGE PROTEIN 1"/>
    <property type="match status" value="1"/>
</dbReference>
<feature type="region of interest" description="Disordered" evidence="1">
    <location>
        <begin position="1"/>
        <end position="49"/>
    </location>
</feature>
<feature type="domain" description="DUF7908" evidence="3">
    <location>
        <begin position="165"/>
        <end position="287"/>
    </location>
</feature>
<dbReference type="InterPro" id="IPR057230">
    <property type="entry name" value="DUF7908"/>
</dbReference>